<keyword evidence="1" id="KW-0812">Transmembrane</keyword>
<dbReference type="Proteomes" id="UP001179952">
    <property type="component" value="Unassembled WGS sequence"/>
</dbReference>
<sequence length="134" mass="15397">MVTCLMARKIRSGLKEVNELDNSFTYLENIIGRVPKKGDESMKAKILQTLIPAVVWVIWLLQNHLILGGTPPYEENVCKMVMVPFFVLALVEFVYYGKTSHQVVVFCFEAFGRLHGRHLFYNRSSKVLADKVMM</sequence>
<reference evidence="2" key="2">
    <citation type="submission" date="2023-06" db="EMBL/GenBank/DDBJ databases">
        <authorList>
            <person name="Ma L."/>
            <person name="Liu K.-W."/>
            <person name="Li Z."/>
            <person name="Hsiao Y.-Y."/>
            <person name="Qi Y."/>
            <person name="Fu T."/>
            <person name="Tang G."/>
            <person name="Zhang D."/>
            <person name="Sun W.-H."/>
            <person name="Liu D.-K."/>
            <person name="Li Y."/>
            <person name="Chen G.-Z."/>
            <person name="Liu X.-D."/>
            <person name="Liao X.-Y."/>
            <person name="Jiang Y.-T."/>
            <person name="Yu X."/>
            <person name="Hao Y."/>
            <person name="Huang J."/>
            <person name="Zhao X.-W."/>
            <person name="Ke S."/>
            <person name="Chen Y.-Y."/>
            <person name="Wu W.-L."/>
            <person name="Hsu J.-L."/>
            <person name="Lin Y.-F."/>
            <person name="Huang M.-D."/>
            <person name="Li C.-Y."/>
            <person name="Huang L."/>
            <person name="Wang Z.-W."/>
            <person name="Zhao X."/>
            <person name="Zhong W.-Y."/>
            <person name="Peng D.-H."/>
            <person name="Ahmad S."/>
            <person name="Lan S."/>
            <person name="Zhang J.-S."/>
            <person name="Tsai W.-C."/>
            <person name="Van De Peer Y."/>
            <person name="Liu Z.-J."/>
        </authorList>
    </citation>
    <scope>NUCLEOTIDE SEQUENCE</scope>
    <source>
        <strain evidence="2">SCP</strain>
        <tissue evidence="2">Leaves</tissue>
    </source>
</reference>
<accession>A0AAV9A898</accession>
<keyword evidence="1" id="KW-1133">Transmembrane helix</keyword>
<keyword evidence="3" id="KW-1185">Reference proteome</keyword>
<organism evidence="2 3">
    <name type="scientific">Acorus gramineus</name>
    <name type="common">Dwarf sweet flag</name>
    <dbReference type="NCBI Taxonomy" id="55184"/>
    <lineage>
        <taxon>Eukaryota</taxon>
        <taxon>Viridiplantae</taxon>
        <taxon>Streptophyta</taxon>
        <taxon>Embryophyta</taxon>
        <taxon>Tracheophyta</taxon>
        <taxon>Spermatophyta</taxon>
        <taxon>Magnoliopsida</taxon>
        <taxon>Liliopsida</taxon>
        <taxon>Acoraceae</taxon>
        <taxon>Acorus</taxon>
    </lineage>
</organism>
<protein>
    <submittedName>
        <fullName evidence="2">Uncharacterized protein</fullName>
    </submittedName>
</protein>
<feature type="transmembrane region" description="Helical" evidence="1">
    <location>
        <begin position="79"/>
        <end position="96"/>
    </location>
</feature>
<dbReference type="AlphaFoldDB" id="A0AAV9A898"/>
<feature type="transmembrane region" description="Helical" evidence="1">
    <location>
        <begin position="46"/>
        <end position="67"/>
    </location>
</feature>
<keyword evidence="1" id="KW-0472">Membrane</keyword>
<reference evidence="2" key="1">
    <citation type="journal article" date="2023" name="Nat. Commun.">
        <title>Diploid and tetraploid genomes of Acorus and the evolution of monocots.</title>
        <authorList>
            <person name="Ma L."/>
            <person name="Liu K.W."/>
            <person name="Li Z."/>
            <person name="Hsiao Y.Y."/>
            <person name="Qi Y."/>
            <person name="Fu T."/>
            <person name="Tang G.D."/>
            <person name="Zhang D."/>
            <person name="Sun W.H."/>
            <person name="Liu D.K."/>
            <person name="Li Y."/>
            <person name="Chen G.Z."/>
            <person name="Liu X.D."/>
            <person name="Liao X.Y."/>
            <person name="Jiang Y.T."/>
            <person name="Yu X."/>
            <person name="Hao Y."/>
            <person name="Huang J."/>
            <person name="Zhao X.W."/>
            <person name="Ke S."/>
            <person name="Chen Y.Y."/>
            <person name="Wu W.L."/>
            <person name="Hsu J.L."/>
            <person name="Lin Y.F."/>
            <person name="Huang M.D."/>
            <person name="Li C.Y."/>
            <person name="Huang L."/>
            <person name="Wang Z.W."/>
            <person name="Zhao X."/>
            <person name="Zhong W.Y."/>
            <person name="Peng D.H."/>
            <person name="Ahmad S."/>
            <person name="Lan S."/>
            <person name="Zhang J.S."/>
            <person name="Tsai W.C."/>
            <person name="Van de Peer Y."/>
            <person name="Liu Z.J."/>
        </authorList>
    </citation>
    <scope>NUCLEOTIDE SEQUENCE</scope>
    <source>
        <strain evidence="2">SCP</strain>
    </source>
</reference>
<name>A0AAV9A898_ACOGR</name>
<evidence type="ECO:0000256" key="1">
    <source>
        <dbReference type="SAM" id="Phobius"/>
    </source>
</evidence>
<gene>
    <name evidence="2" type="ORF">QJS04_geneDACA002353</name>
</gene>
<proteinExistence type="predicted"/>
<evidence type="ECO:0000313" key="2">
    <source>
        <dbReference type="EMBL" id="KAK1260358.1"/>
    </source>
</evidence>
<evidence type="ECO:0000313" key="3">
    <source>
        <dbReference type="Proteomes" id="UP001179952"/>
    </source>
</evidence>
<comment type="caution">
    <text evidence="2">The sequence shown here is derived from an EMBL/GenBank/DDBJ whole genome shotgun (WGS) entry which is preliminary data.</text>
</comment>
<dbReference type="EMBL" id="JAUJYN010000011">
    <property type="protein sequence ID" value="KAK1260358.1"/>
    <property type="molecule type" value="Genomic_DNA"/>
</dbReference>